<keyword evidence="3" id="KW-0813">Transport</keyword>
<dbReference type="SUPFAM" id="SSF111369">
    <property type="entry name" value="HlyD-like secretion proteins"/>
    <property type="match status" value="1"/>
</dbReference>
<comment type="subcellular location">
    <subcellularLocation>
        <location evidence="1">Cell envelope</location>
    </subcellularLocation>
</comment>
<dbReference type="InterPro" id="IPR058792">
    <property type="entry name" value="Beta-barrel_RND_2"/>
</dbReference>
<dbReference type="InterPro" id="IPR058624">
    <property type="entry name" value="MdtA-like_HH"/>
</dbReference>
<dbReference type="InterPro" id="IPR006143">
    <property type="entry name" value="RND_pump_MFP"/>
</dbReference>
<dbReference type="NCBIfam" id="TIGR01730">
    <property type="entry name" value="RND_mfp"/>
    <property type="match status" value="1"/>
</dbReference>
<feature type="domain" description="Multidrug resistance protein MdtA-like alpha-helical hairpin" evidence="5">
    <location>
        <begin position="106"/>
        <end position="163"/>
    </location>
</feature>
<feature type="domain" description="Multidrug resistance protein MdtA-like barrel-sandwich hybrid" evidence="6">
    <location>
        <begin position="70"/>
        <end position="190"/>
    </location>
</feature>
<dbReference type="Gene3D" id="2.40.50.100">
    <property type="match status" value="1"/>
</dbReference>
<dbReference type="InterPro" id="IPR058625">
    <property type="entry name" value="MdtA-like_BSH"/>
</dbReference>
<gene>
    <name evidence="9" type="ORF">D0544_05965</name>
</gene>
<evidence type="ECO:0000256" key="1">
    <source>
        <dbReference type="ARBA" id="ARBA00004196"/>
    </source>
</evidence>
<sequence length="362" mass="39779">MLPRLAIMALCLTLVFGGIFGFELFKQKKTAEYLKSFTPPPASVSAEQATEERWTPTLGAVGSLLSLQGVEISSEQSGIVSRILFRSGQTVSKGELLLQLDDSVEQANLKSFRAQLNLAELVFERDKTLLARKAISQTRFDQSKAELDQAQAQVQQTQAIIQQKSIRAPFSGTLGIRNVELGQFLSSGTEIVTLQAAQKLYIDFNLPEQHVPLLRQGQPLEFQVEAYPDTVFIGQIQALDARIDSRTRNILVRAIVDNPDNRLTPGMFADISVQTGQPQAVVTLPETAISYSLYGDTVFKVSHNEQGKQVVQRQPVTTGRIRNNRVEILEGVKAGDQVVTSGQIKLNSGTEVMIVDAPAQDL</sequence>
<dbReference type="Pfam" id="PF25967">
    <property type="entry name" value="RND-MFP_C"/>
    <property type="match status" value="1"/>
</dbReference>
<dbReference type="PANTHER" id="PTHR30469:SF11">
    <property type="entry name" value="BLL4320 PROTEIN"/>
    <property type="match status" value="1"/>
</dbReference>
<comment type="similarity">
    <text evidence="2">Belongs to the membrane fusion protein (MFP) (TC 8.A.1) family.</text>
</comment>
<evidence type="ECO:0000259" key="5">
    <source>
        <dbReference type="Pfam" id="PF25876"/>
    </source>
</evidence>
<dbReference type="GO" id="GO:1990281">
    <property type="term" value="C:efflux pump complex"/>
    <property type="evidence" value="ECO:0007669"/>
    <property type="project" value="TreeGrafter"/>
</dbReference>
<dbReference type="Pfam" id="PF25917">
    <property type="entry name" value="BSH_RND"/>
    <property type="match status" value="1"/>
</dbReference>
<accession>A0A3P3VSH7</accession>
<keyword evidence="10" id="KW-1185">Reference proteome</keyword>
<reference evidence="9 10" key="1">
    <citation type="submission" date="2018-08" db="EMBL/GenBank/DDBJ databases">
        <authorList>
            <person name="Khan S.A."/>
        </authorList>
    </citation>
    <scope>NUCLEOTIDE SEQUENCE [LARGE SCALE GENOMIC DNA]</scope>
    <source>
        <strain evidence="9 10">GTF-13</strain>
    </source>
</reference>
<name>A0A3P3VSH7_9GAMM</name>
<keyword evidence="4" id="KW-0175">Coiled coil</keyword>
<feature type="domain" description="Multidrug resistance protein MdtA-like C-terminal permuted SH3" evidence="8">
    <location>
        <begin position="281"/>
        <end position="342"/>
    </location>
</feature>
<evidence type="ECO:0000259" key="6">
    <source>
        <dbReference type="Pfam" id="PF25917"/>
    </source>
</evidence>
<dbReference type="Gene3D" id="2.40.420.20">
    <property type="match status" value="1"/>
</dbReference>
<proteinExistence type="inferred from homology"/>
<evidence type="ECO:0000313" key="10">
    <source>
        <dbReference type="Proteomes" id="UP000280792"/>
    </source>
</evidence>
<evidence type="ECO:0000256" key="2">
    <source>
        <dbReference type="ARBA" id="ARBA00009477"/>
    </source>
</evidence>
<dbReference type="Gene3D" id="2.40.30.170">
    <property type="match status" value="1"/>
</dbReference>
<dbReference type="Proteomes" id="UP000280792">
    <property type="component" value="Unassembled WGS sequence"/>
</dbReference>
<reference evidence="9 10" key="2">
    <citation type="submission" date="2018-12" db="EMBL/GenBank/DDBJ databases">
        <title>Simiduia agarivorans gen. nov., sp. nov., a marine, agarolytic bacterium isolated from shallow coastal water from Keelung, Taiwan.</title>
        <authorList>
            <person name="Shieh W.Y."/>
        </authorList>
    </citation>
    <scope>NUCLEOTIDE SEQUENCE [LARGE SCALE GENOMIC DNA]</scope>
    <source>
        <strain evidence="9 10">GTF-13</strain>
    </source>
</reference>
<evidence type="ECO:0000313" key="9">
    <source>
        <dbReference type="EMBL" id="RRJ84646.1"/>
    </source>
</evidence>
<dbReference type="GO" id="GO:0015562">
    <property type="term" value="F:efflux transmembrane transporter activity"/>
    <property type="evidence" value="ECO:0007669"/>
    <property type="project" value="TreeGrafter"/>
</dbReference>
<protein>
    <submittedName>
        <fullName evidence="9">Efflux RND transporter periplasmic adaptor subunit</fullName>
    </submittedName>
</protein>
<feature type="domain" description="CusB-like beta-barrel" evidence="7">
    <location>
        <begin position="202"/>
        <end position="275"/>
    </location>
</feature>
<feature type="coiled-coil region" evidence="4">
    <location>
        <begin position="140"/>
        <end position="167"/>
    </location>
</feature>
<dbReference type="AlphaFoldDB" id="A0A3P3VSH7"/>
<dbReference type="Gene3D" id="1.10.287.470">
    <property type="entry name" value="Helix hairpin bin"/>
    <property type="match status" value="1"/>
</dbReference>
<dbReference type="PANTHER" id="PTHR30469">
    <property type="entry name" value="MULTIDRUG RESISTANCE PROTEIN MDTA"/>
    <property type="match status" value="1"/>
</dbReference>
<dbReference type="EMBL" id="QWEZ01000001">
    <property type="protein sequence ID" value="RRJ84646.1"/>
    <property type="molecule type" value="Genomic_DNA"/>
</dbReference>
<evidence type="ECO:0000259" key="8">
    <source>
        <dbReference type="Pfam" id="PF25967"/>
    </source>
</evidence>
<dbReference type="Pfam" id="PF25876">
    <property type="entry name" value="HH_MFP_RND"/>
    <property type="match status" value="1"/>
</dbReference>
<dbReference type="RefSeq" id="WP_125015076.1">
    <property type="nucleotide sequence ID" value="NZ_QWEZ01000001.1"/>
</dbReference>
<organism evidence="9 10">
    <name type="scientific">Aestuariirhabdus litorea</name>
    <dbReference type="NCBI Taxonomy" id="2528527"/>
    <lineage>
        <taxon>Bacteria</taxon>
        <taxon>Pseudomonadati</taxon>
        <taxon>Pseudomonadota</taxon>
        <taxon>Gammaproteobacteria</taxon>
        <taxon>Oceanospirillales</taxon>
        <taxon>Aestuariirhabdaceae</taxon>
        <taxon>Aestuariirhabdus</taxon>
    </lineage>
</organism>
<dbReference type="FunFam" id="2.40.30.170:FF:000010">
    <property type="entry name" value="Efflux RND transporter periplasmic adaptor subunit"/>
    <property type="match status" value="1"/>
</dbReference>
<evidence type="ECO:0000259" key="7">
    <source>
        <dbReference type="Pfam" id="PF25954"/>
    </source>
</evidence>
<dbReference type="InterPro" id="IPR058627">
    <property type="entry name" value="MdtA-like_C"/>
</dbReference>
<comment type="caution">
    <text evidence="9">The sequence shown here is derived from an EMBL/GenBank/DDBJ whole genome shotgun (WGS) entry which is preliminary data.</text>
</comment>
<dbReference type="Pfam" id="PF25954">
    <property type="entry name" value="Beta-barrel_RND_2"/>
    <property type="match status" value="1"/>
</dbReference>
<evidence type="ECO:0000256" key="4">
    <source>
        <dbReference type="SAM" id="Coils"/>
    </source>
</evidence>
<evidence type="ECO:0000256" key="3">
    <source>
        <dbReference type="ARBA" id="ARBA00022448"/>
    </source>
</evidence>